<evidence type="ECO:0000313" key="4">
    <source>
        <dbReference type="EMBL" id="MEQ1406156.1"/>
    </source>
</evidence>
<evidence type="ECO:0000259" key="3">
    <source>
        <dbReference type="Pfam" id="PF20155"/>
    </source>
</evidence>
<evidence type="ECO:0000256" key="2">
    <source>
        <dbReference type="SAM" id="MobiDB-lite"/>
    </source>
</evidence>
<accession>A0ABV0M2R3</accession>
<feature type="region of interest" description="Disordered" evidence="2">
    <location>
        <begin position="404"/>
        <end position="459"/>
    </location>
</feature>
<dbReference type="NCBIfam" id="TIGR02675">
    <property type="entry name" value="tape_meas_nterm"/>
    <property type="match status" value="1"/>
</dbReference>
<feature type="compositionally biased region" description="Gly residues" evidence="2">
    <location>
        <begin position="445"/>
        <end position="458"/>
    </location>
</feature>
<dbReference type="InterPro" id="IPR013491">
    <property type="entry name" value="Tape_meas_N"/>
</dbReference>
<proteinExistence type="predicted"/>
<sequence>MAAQDLEKLVVSLSADIKKFENAMKRAQGVTNKQLGAIQKKATTSSKAIAASFARTGLQIAGAFASAQLLREVGALSDAATKIDNALKVAGLSGAELEKVYKRLNQAAIANGAPIETLAGLYGKAALAQKELGVTTEELLGFTNNVALALRVAGTDAQSASGALLQLGQALGSGKVQAEEFNSILEGAPTIAQAVAAGLKEAGGSVAKLKSLVVDGQISSEAFFRAFEAGAPILQQKVAGSVFTIEQATVNLKTALIDSVREFNNATGASQRFAGGVNNAAKAINDFDVAGLISKIQSADKAFRDYLSTIELFDELNKLTGTTDAEGNVINVDKEKAEDDVKALEREVELLQERIKLNTELGFDNVEAMARLDEVLGKLAQVRAAAAALPDFVEGYQVGPNGIEAVTGSTNGQMGGSKTRGGARRPVAVKPVSTSDFAPPPSKSSGGGGRGRGGGGRGANEYQREIEQIKERTLALQAETAAQGALNGKLIIFERAAA</sequence>
<name>A0ABV0M2R3_9HYPH</name>
<evidence type="ECO:0000313" key="5">
    <source>
        <dbReference type="Proteomes" id="UP001496627"/>
    </source>
</evidence>
<feature type="domain" description="Tape measure protein N-terminal" evidence="3">
    <location>
        <begin position="72"/>
        <end position="265"/>
    </location>
</feature>
<feature type="coiled-coil region" evidence="1">
    <location>
        <begin position="327"/>
        <end position="361"/>
    </location>
</feature>
<dbReference type="Pfam" id="PF20155">
    <property type="entry name" value="TMP_3"/>
    <property type="match status" value="1"/>
</dbReference>
<keyword evidence="1" id="KW-0175">Coiled coil</keyword>
<protein>
    <submittedName>
        <fullName evidence="4">Tape measure protein</fullName>
    </submittedName>
</protein>
<keyword evidence="5" id="KW-1185">Reference proteome</keyword>
<dbReference type="Proteomes" id="UP001496627">
    <property type="component" value="Unassembled WGS sequence"/>
</dbReference>
<evidence type="ECO:0000256" key="1">
    <source>
        <dbReference type="SAM" id="Coils"/>
    </source>
</evidence>
<comment type="caution">
    <text evidence="4">The sequence shown here is derived from an EMBL/GenBank/DDBJ whole genome shotgun (WGS) entry which is preliminary data.</text>
</comment>
<organism evidence="4 5">
    <name type="scientific">Neorhizobium phenanthreniclasticum</name>
    <dbReference type="NCBI Taxonomy" id="3157917"/>
    <lineage>
        <taxon>Bacteria</taxon>
        <taxon>Pseudomonadati</taxon>
        <taxon>Pseudomonadota</taxon>
        <taxon>Alphaproteobacteria</taxon>
        <taxon>Hyphomicrobiales</taxon>
        <taxon>Rhizobiaceae</taxon>
        <taxon>Rhizobium/Agrobacterium group</taxon>
        <taxon>Neorhizobium</taxon>
    </lineage>
</organism>
<dbReference type="EMBL" id="JBEAAL010000009">
    <property type="protein sequence ID" value="MEQ1406156.1"/>
    <property type="molecule type" value="Genomic_DNA"/>
</dbReference>
<dbReference type="RefSeq" id="WP_348863193.1">
    <property type="nucleotide sequence ID" value="NZ_JBEAAL010000009.1"/>
</dbReference>
<reference evidence="4 5" key="1">
    <citation type="submission" date="2024-05" db="EMBL/GenBank/DDBJ databases">
        <title>Neorhizobium sp. Rsf11, a plant growth promoting and heavy metal resistant PAH-degrader.</title>
        <authorList>
            <person name="Golubev S.N."/>
            <person name="Muratova A.Y."/>
            <person name="Markelova M.I."/>
        </authorList>
    </citation>
    <scope>NUCLEOTIDE SEQUENCE [LARGE SCALE GENOMIC DNA]</scope>
    <source>
        <strain evidence="4 5">Rsf11</strain>
    </source>
</reference>
<gene>
    <name evidence="4" type="ORF">ABK249_14540</name>
</gene>